<gene>
    <name evidence="2" type="ORF">OU421_07250</name>
</gene>
<dbReference type="GeneID" id="76834886"/>
<keyword evidence="1" id="KW-1133">Transmembrane helix</keyword>
<evidence type="ECO:0000256" key="1">
    <source>
        <dbReference type="SAM" id="Phobius"/>
    </source>
</evidence>
<sequence>MNERTIPSLASVALIVTCAIICGCIAPDEQKRPVNTTVPLERGWDQAAVAVLELYTLNSVSEETDNRFNGSVVSPEPSILPDSNGNPLYYQFYVQKDGEIFYAVRVSADKLLGKTVIRIGDFGYTGTNLSTNMAVNENDSSAAESGFFYGTPVPPYGDEYAQLMLDSWEAEATYAQSVMRDAENAGIDLSKPLSDEERESIGEILWKNIRQREQRITEIEEKYQVDIL</sequence>
<dbReference type="RefSeq" id="WP_268185406.1">
    <property type="nucleotide sequence ID" value="NZ_CP113361.1"/>
</dbReference>
<dbReference type="PROSITE" id="PS51257">
    <property type="entry name" value="PROKAR_LIPOPROTEIN"/>
    <property type="match status" value="1"/>
</dbReference>
<evidence type="ECO:0008006" key="4">
    <source>
        <dbReference type="Google" id="ProtNLM"/>
    </source>
</evidence>
<proteinExistence type="predicted"/>
<keyword evidence="1" id="KW-0472">Membrane</keyword>
<dbReference type="EMBL" id="CP113361">
    <property type="protein sequence ID" value="WAI00233.1"/>
    <property type="molecule type" value="Genomic_DNA"/>
</dbReference>
<evidence type="ECO:0000313" key="2">
    <source>
        <dbReference type="EMBL" id="WAI00233.1"/>
    </source>
</evidence>
<accession>A0A9X9T6B7</accession>
<organism evidence="2 3">
    <name type="scientific">Methanogenium organophilum</name>
    <dbReference type="NCBI Taxonomy" id="2199"/>
    <lineage>
        <taxon>Archaea</taxon>
        <taxon>Methanobacteriati</taxon>
        <taxon>Methanobacteriota</taxon>
        <taxon>Stenosarchaea group</taxon>
        <taxon>Methanomicrobia</taxon>
        <taxon>Methanomicrobiales</taxon>
        <taxon>Methanomicrobiaceae</taxon>
        <taxon>Methanogenium</taxon>
    </lineage>
</organism>
<name>A0A9X9T6B7_METOG</name>
<protein>
    <recommendedName>
        <fullName evidence="4">Lipoprotein</fullName>
    </recommendedName>
</protein>
<keyword evidence="1" id="KW-0812">Transmembrane</keyword>
<reference evidence="2" key="1">
    <citation type="submission" date="2022-11" db="EMBL/GenBank/DDBJ databases">
        <title>Complete genome sequence of Methanogenium organophilum DSM 3596.</title>
        <authorList>
            <person name="Chen S.-C."/>
            <person name="Lai S.-J."/>
            <person name="You Y.-T."/>
        </authorList>
    </citation>
    <scope>NUCLEOTIDE SEQUENCE</scope>
    <source>
        <strain evidence="2">DSM 3596</strain>
    </source>
</reference>
<feature type="transmembrane region" description="Helical" evidence="1">
    <location>
        <begin position="6"/>
        <end position="26"/>
    </location>
</feature>
<dbReference type="AlphaFoldDB" id="A0A9X9T6B7"/>
<keyword evidence="3" id="KW-1185">Reference proteome</keyword>
<dbReference type="Proteomes" id="UP001163096">
    <property type="component" value="Chromosome"/>
</dbReference>
<dbReference type="KEGG" id="mou:OU421_07250"/>
<evidence type="ECO:0000313" key="3">
    <source>
        <dbReference type="Proteomes" id="UP001163096"/>
    </source>
</evidence>